<sequence>MKINKILVSGLALTMMCTTNVFAFTDIKSDDSLSKAVNLMTEYKIVNGYEDGSFKPEKQVTRAEFVKMTNRLFSYKEKASSENFGDVNEKEWFYEEVLKAVNEGYILGYADGTFKPNDTVTKEQICVILDRILNLEKTVAKKDLAIKDRVSGWAADSVNRVIGSGIMSLGNDGKFQASQPASRATVVSAYNKIVEKKLVALSKPETTQTTNNTTNTTGGAGGTTGGGTSTPNKPDIEKPSAEIIKTMTLASNKINTDGARYLTNVEKREDLVPFLQNISSELNKYISNPSYDLKTAMRSSKKDFSSKPEKDQKILKNAVSVSFDLSNSQEYKALEEVAKFFGVDLNKVN</sequence>
<dbReference type="InterPro" id="IPR001119">
    <property type="entry name" value="SLH_dom"/>
</dbReference>
<dbReference type="Proteomes" id="UP000463883">
    <property type="component" value="Chromosome"/>
</dbReference>
<evidence type="ECO:0000256" key="2">
    <source>
        <dbReference type="SAM" id="MobiDB-lite"/>
    </source>
</evidence>
<keyword evidence="6" id="KW-1185">Reference proteome</keyword>
<evidence type="ECO:0000256" key="3">
    <source>
        <dbReference type="SAM" id="SignalP"/>
    </source>
</evidence>
<feature type="chain" id="PRO_5026923316" description="SLH domain-containing protein" evidence="3">
    <location>
        <begin position="24"/>
        <end position="349"/>
    </location>
</feature>
<dbReference type="InterPro" id="IPR051465">
    <property type="entry name" value="Cell_Envelope_Struct_Comp"/>
</dbReference>
<dbReference type="EMBL" id="CP047591">
    <property type="protein sequence ID" value="QHI71308.1"/>
    <property type="molecule type" value="Genomic_DNA"/>
</dbReference>
<evidence type="ECO:0000259" key="4">
    <source>
        <dbReference type="PROSITE" id="PS51272"/>
    </source>
</evidence>
<evidence type="ECO:0000256" key="1">
    <source>
        <dbReference type="ARBA" id="ARBA00022737"/>
    </source>
</evidence>
<evidence type="ECO:0000313" key="6">
    <source>
        <dbReference type="Proteomes" id="UP000463883"/>
    </source>
</evidence>
<accession>A0A6P1MH20</accession>
<dbReference type="RefSeq" id="WP_162361083.1">
    <property type="nucleotide sequence ID" value="NZ_CP047591.1"/>
</dbReference>
<name>A0A6P1MH20_9FIRM</name>
<feature type="domain" description="SLH" evidence="4">
    <location>
        <begin position="20"/>
        <end position="79"/>
    </location>
</feature>
<dbReference type="PANTHER" id="PTHR43308:SF5">
    <property type="entry name" value="S-LAYER PROTEIN _ PEPTIDOGLYCAN ENDO-BETA-N-ACETYLGLUCOSAMINIDASE"/>
    <property type="match status" value="1"/>
</dbReference>
<feature type="domain" description="SLH" evidence="4">
    <location>
        <begin position="80"/>
        <end position="143"/>
    </location>
</feature>
<reference evidence="5 6" key="1">
    <citation type="submission" date="2020-01" db="EMBL/GenBank/DDBJ databases">
        <title>Genomic analysis of Aminipila sp. CBA3637.</title>
        <authorList>
            <person name="Kim Y.B."/>
            <person name="Roh S.W."/>
        </authorList>
    </citation>
    <scope>NUCLEOTIDE SEQUENCE [LARGE SCALE GENOMIC DNA]</scope>
    <source>
        <strain evidence="5 6">CBA3637</strain>
    </source>
</reference>
<feature type="compositionally biased region" description="Low complexity" evidence="2">
    <location>
        <begin position="206"/>
        <end position="217"/>
    </location>
</feature>
<feature type="compositionally biased region" description="Gly residues" evidence="2">
    <location>
        <begin position="218"/>
        <end position="228"/>
    </location>
</feature>
<organism evidence="5 6">
    <name type="scientific">Aminipila terrae</name>
    <dbReference type="NCBI Taxonomy" id="2697030"/>
    <lineage>
        <taxon>Bacteria</taxon>
        <taxon>Bacillati</taxon>
        <taxon>Bacillota</taxon>
        <taxon>Clostridia</taxon>
        <taxon>Peptostreptococcales</taxon>
        <taxon>Anaerovoracaceae</taxon>
        <taxon>Aminipila</taxon>
    </lineage>
</organism>
<feature type="region of interest" description="Disordered" evidence="2">
    <location>
        <begin position="204"/>
        <end position="237"/>
    </location>
</feature>
<dbReference type="PROSITE" id="PS51272">
    <property type="entry name" value="SLH"/>
    <property type="match status" value="2"/>
</dbReference>
<dbReference type="PANTHER" id="PTHR43308">
    <property type="entry name" value="OUTER MEMBRANE PROTEIN ALPHA-RELATED"/>
    <property type="match status" value="1"/>
</dbReference>
<keyword evidence="1" id="KW-0677">Repeat</keyword>
<keyword evidence="3" id="KW-0732">Signal</keyword>
<dbReference type="KEGG" id="amic:Ami3637_01855"/>
<feature type="signal peptide" evidence="3">
    <location>
        <begin position="1"/>
        <end position="23"/>
    </location>
</feature>
<proteinExistence type="predicted"/>
<gene>
    <name evidence="5" type="ORF">Ami3637_01855</name>
</gene>
<protein>
    <recommendedName>
        <fullName evidence="4">SLH domain-containing protein</fullName>
    </recommendedName>
</protein>
<dbReference type="Pfam" id="PF00395">
    <property type="entry name" value="SLH"/>
    <property type="match status" value="3"/>
</dbReference>
<dbReference type="AlphaFoldDB" id="A0A6P1MH20"/>
<evidence type="ECO:0000313" key="5">
    <source>
        <dbReference type="EMBL" id="QHI71308.1"/>
    </source>
</evidence>